<protein>
    <submittedName>
        <fullName evidence="1">Cytochrome c</fullName>
    </submittedName>
</protein>
<dbReference type="RefSeq" id="WP_315727973.1">
    <property type="nucleotide sequence ID" value="NZ_JAVUPU010000010.1"/>
</dbReference>
<accession>A0ABU3QB38</accession>
<dbReference type="InterPro" id="IPR002321">
    <property type="entry name" value="Cyt_c_II"/>
</dbReference>
<keyword evidence="2" id="KW-1185">Reference proteome</keyword>
<reference evidence="1 2" key="1">
    <citation type="submission" date="2023-05" db="EMBL/GenBank/DDBJ databases">
        <authorList>
            <person name="Guo Y."/>
        </authorList>
    </citation>
    <scope>NUCLEOTIDE SEQUENCE [LARGE SCALE GENOMIC DNA]</scope>
    <source>
        <strain evidence="1 2">GR2756</strain>
    </source>
</reference>
<comment type="caution">
    <text evidence="1">The sequence shown here is derived from an EMBL/GenBank/DDBJ whole genome shotgun (WGS) entry which is preliminary data.</text>
</comment>
<dbReference type="PRINTS" id="PR00608">
    <property type="entry name" value="CYTCHROMECII"/>
</dbReference>
<name>A0ABU3QB38_9SPHN</name>
<evidence type="ECO:0000313" key="2">
    <source>
        <dbReference type="Proteomes" id="UP001259572"/>
    </source>
</evidence>
<dbReference type="EMBL" id="JAVUPU010000010">
    <property type="protein sequence ID" value="MDT9600618.1"/>
    <property type="molecule type" value="Genomic_DNA"/>
</dbReference>
<dbReference type="PROSITE" id="PS51257">
    <property type="entry name" value="PROKAR_LIPOPROTEIN"/>
    <property type="match status" value="1"/>
</dbReference>
<dbReference type="InterPro" id="IPR015984">
    <property type="entry name" value="Cyt_c_prime_subgr"/>
</dbReference>
<dbReference type="InterPro" id="IPR010980">
    <property type="entry name" value="Cyt_c/b562"/>
</dbReference>
<proteinExistence type="predicted"/>
<gene>
    <name evidence="1" type="ORF">RQX22_16780</name>
</gene>
<dbReference type="Proteomes" id="UP001259572">
    <property type="component" value="Unassembled WGS sequence"/>
</dbReference>
<organism evidence="1 2">
    <name type="scientific">Sphingosinicella rhizophila</name>
    <dbReference type="NCBI Taxonomy" id="3050082"/>
    <lineage>
        <taxon>Bacteria</taxon>
        <taxon>Pseudomonadati</taxon>
        <taxon>Pseudomonadota</taxon>
        <taxon>Alphaproteobacteria</taxon>
        <taxon>Sphingomonadales</taxon>
        <taxon>Sphingosinicellaceae</taxon>
        <taxon>Sphingosinicella</taxon>
    </lineage>
</organism>
<dbReference type="SUPFAM" id="SSF47175">
    <property type="entry name" value="Cytochromes"/>
    <property type="match status" value="1"/>
</dbReference>
<sequence>MKFKSLMAALACVAIAGCGGSESDGQETAAGNDMPAAVQADGQANGQAPVANAAESIKTRQTHYKEIGRAMKGINDELKKDAPDVAAIQAHAGTIDRFAPQIQGWFPDGTGAEAGVKTGARAEIWSKPEEFRKVAANLVTEAGRFNAVAATGDLAAIREGVKPLGAACKVCHDQFRAED</sequence>
<dbReference type="Gene3D" id="1.20.120.10">
    <property type="entry name" value="Cytochrome c/b562"/>
    <property type="match status" value="1"/>
</dbReference>
<dbReference type="Pfam" id="PF01322">
    <property type="entry name" value="Cytochrom_C_2"/>
    <property type="match status" value="1"/>
</dbReference>
<evidence type="ECO:0000313" key="1">
    <source>
        <dbReference type="EMBL" id="MDT9600618.1"/>
    </source>
</evidence>
<dbReference type="PROSITE" id="PS51009">
    <property type="entry name" value="CYTCII"/>
    <property type="match status" value="1"/>
</dbReference>